<organism evidence="3 4">
    <name type="scientific">Penicillium malachiteum</name>
    <dbReference type="NCBI Taxonomy" id="1324776"/>
    <lineage>
        <taxon>Eukaryota</taxon>
        <taxon>Fungi</taxon>
        <taxon>Dikarya</taxon>
        <taxon>Ascomycota</taxon>
        <taxon>Pezizomycotina</taxon>
        <taxon>Eurotiomycetes</taxon>
        <taxon>Eurotiomycetidae</taxon>
        <taxon>Eurotiales</taxon>
        <taxon>Aspergillaceae</taxon>
        <taxon>Penicillium</taxon>
    </lineage>
</organism>
<keyword evidence="2" id="KW-1133">Transmembrane helix</keyword>
<feature type="transmembrane region" description="Helical" evidence="2">
    <location>
        <begin position="414"/>
        <end position="435"/>
    </location>
</feature>
<evidence type="ECO:0000313" key="3">
    <source>
        <dbReference type="EMBL" id="KAJ5719010.1"/>
    </source>
</evidence>
<evidence type="ECO:0000256" key="1">
    <source>
        <dbReference type="SAM" id="MobiDB-lite"/>
    </source>
</evidence>
<feature type="compositionally biased region" description="Polar residues" evidence="1">
    <location>
        <begin position="97"/>
        <end position="110"/>
    </location>
</feature>
<name>A0AAD6HHN7_9EURO</name>
<feature type="region of interest" description="Disordered" evidence="1">
    <location>
        <begin position="296"/>
        <end position="316"/>
    </location>
</feature>
<comment type="caution">
    <text evidence="3">The sequence shown here is derived from an EMBL/GenBank/DDBJ whole genome shotgun (WGS) entry which is preliminary data.</text>
</comment>
<keyword evidence="2" id="KW-0812">Transmembrane</keyword>
<evidence type="ECO:0000256" key="2">
    <source>
        <dbReference type="SAM" id="Phobius"/>
    </source>
</evidence>
<keyword evidence="4" id="KW-1185">Reference proteome</keyword>
<feature type="compositionally biased region" description="Basic and acidic residues" evidence="1">
    <location>
        <begin position="57"/>
        <end position="89"/>
    </location>
</feature>
<feature type="compositionally biased region" description="Basic and acidic residues" evidence="1">
    <location>
        <begin position="116"/>
        <end position="126"/>
    </location>
</feature>
<feature type="region of interest" description="Disordered" evidence="1">
    <location>
        <begin position="21"/>
        <end position="194"/>
    </location>
</feature>
<dbReference type="EMBL" id="JAQJAN010000011">
    <property type="protein sequence ID" value="KAJ5719010.1"/>
    <property type="molecule type" value="Genomic_DNA"/>
</dbReference>
<reference evidence="3" key="2">
    <citation type="submission" date="2023-01" db="EMBL/GenBank/DDBJ databases">
        <authorList>
            <person name="Petersen C."/>
        </authorList>
    </citation>
    <scope>NUCLEOTIDE SEQUENCE</scope>
    <source>
        <strain evidence="3">IBT 17514</strain>
    </source>
</reference>
<feature type="compositionally biased region" description="Polar residues" evidence="1">
    <location>
        <begin position="297"/>
        <end position="314"/>
    </location>
</feature>
<keyword evidence="2" id="KW-0472">Membrane</keyword>
<dbReference type="AlphaFoldDB" id="A0AAD6HHN7"/>
<feature type="transmembrane region" description="Helical" evidence="2">
    <location>
        <begin position="381"/>
        <end position="402"/>
    </location>
</feature>
<proteinExistence type="predicted"/>
<gene>
    <name evidence="3" type="ORF">N7493_007465</name>
</gene>
<feature type="compositionally biased region" description="Low complexity" evidence="1">
    <location>
        <begin position="168"/>
        <end position="179"/>
    </location>
</feature>
<sequence>MTDSPVGGLLSPSFASVLAFDEPDDPAYQDLQGLGEEDHGKHHTGLHDSVGSSSSDMQEKDHDHSETTEKQQLHFPRLELDAAMDEYHTLDGPADFNPQNNTPVSNSGGNSPAIGSHDRQPYKAENIRTSSAPQASAVKLDWVEDYGQIDREDGGNSKTAYPKRRLSASDQPQSASSSPNKPAKNDPLPLPSPPVVKFEAAQSFERYVRFTPDDPSQYMSHSPHRPLPSVEREQDYISLHRLHKQQEKWRGRSQRERISPRRSPIKIQPSTLNRQPDIHFLAIPRIPLSDARRVTRSKGNLSTSDQPIDTTGQEAQAHERPGRVYDLVVLNLGLYRSQYPQGSRWAFWRVRMCPTFIPARSLTEDAQDTRHIVYRLPAEDLILHFVIVIPYFLVRIPFVTLAKAGRLANSRAGISFLDVIRIIWAFVTAFINLALRKICGMEFGFYGKVQTEYSDRSQTPSRPI</sequence>
<protein>
    <submittedName>
        <fullName evidence="3">Uncharacterized protein</fullName>
    </submittedName>
</protein>
<reference evidence="3" key="1">
    <citation type="journal article" date="2023" name="IMA Fungus">
        <title>Comparative genomic study of the Penicillium genus elucidates a diverse pangenome and 15 lateral gene transfer events.</title>
        <authorList>
            <person name="Petersen C."/>
            <person name="Sorensen T."/>
            <person name="Nielsen M.R."/>
            <person name="Sondergaard T.E."/>
            <person name="Sorensen J.L."/>
            <person name="Fitzpatrick D.A."/>
            <person name="Frisvad J.C."/>
            <person name="Nielsen K.L."/>
        </authorList>
    </citation>
    <scope>NUCLEOTIDE SEQUENCE</scope>
    <source>
        <strain evidence="3">IBT 17514</strain>
    </source>
</reference>
<dbReference type="Proteomes" id="UP001215712">
    <property type="component" value="Unassembled WGS sequence"/>
</dbReference>
<evidence type="ECO:0000313" key="4">
    <source>
        <dbReference type="Proteomes" id="UP001215712"/>
    </source>
</evidence>
<accession>A0AAD6HHN7</accession>